<gene>
    <name evidence="2" type="ORF">CHARACLAT_019880</name>
</gene>
<evidence type="ECO:0000313" key="2">
    <source>
        <dbReference type="EMBL" id="MED6268191.1"/>
    </source>
</evidence>
<keyword evidence="3" id="KW-1185">Reference proteome</keyword>
<feature type="region of interest" description="Disordered" evidence="1">
    <location>
        <begin position="1"/>
        <end position="77"/>
    </location>
</feature>
<proteinExistence type="predicted"/>
<reference evidence="2 3" key="1">
    <citation type="submission" date="2021-06" db="EMBL/GenBank/DDBJ databases">
        <authorList>
            <person name="Palmer J.M."/>
        </authorList>
    </citation>
    <scope>NUCLEOTIDE SEQUENCE [LARGE SCALE GENOMIC DNA]</scope>
    <source>
        <strain evidence="2 3">CL_MEX2019</strain>
        <tissue evidence="2">Muscle</tissue>
    </source>
</reference>
<sequence length="154" mass="17343">MSFQKLSHGRTEQPSAPRILHAFGPNPQANDSGQEAVLPTGKPWVHHTPRGRESPSLHQRKQVFSEPHHPISTPQTNLHTSLLRNILTNQEMMMDQMKIHFTTVQGLKSATEEDIGVEPNLLPLADPQSVENLEERLRNSPDLKNQLRLCDVIA</sequence>
<name>A0ABU7CZ43_9TELE</name>
<comment type="caution">
    <text evidence="2">The sequence shown here is derived from an EMBL/GenBank/DDBJ whole genome shotgun (WGS) entry which is preliminary data.</text>
</comment>
<organism evidence="2 3">
    <name type="scientific">Characodon lateralis</name>
    <dbReference type="NCBI Taxonomy" id="208331"/>
    <lineage>
        <taxon>Eukaryota</taxon>
        <taxon>Metazoa</taxon>
        <taxon>Chordata</taxon>
        <taxon>Craniata</taxon>
        <taxon>Vertebrata</taxon>
        <taxon>Euteleostomi</taxon>
        <taxon>Actinopterygii</taxon>
        <taxon>Neopterygii</taxon>
        <taxon>Teleostei</taxon>
        <taxon>Neoteleostei</taxon>
        <taxon>Acanthomorphata</taxon>
        <taxon>Ovalentaria</taxon>
        <taxon>Atherinomorphae</taxon>
        <taxon>Cyprinodontiformes</taxon>
        <taxon>Goodeidae</taxon>
        <taxon>Characodon</taxon>
    </lineage>
</organism>
<accession>A0ABU7CZ43</accession>
<evidence type="ECO:0000313" key="3">
    <source>
        <dbReference type="Proteomes" id="UP001352852"/>
    </source>
</evidence>
<evidence type="ECO:0000256" key="1">
    <source>
        <dbReference type="SAM" id="MobiDB-lite"/>
    </source>
</evidence>
<dbReference type="Proteomes" id="UP001352852">
    <property type="component" value="Unassembled WGS sequence"/>
</dbReference>
<protein>
    <submittedName>
        <fullName evidence="2">Uncharacterized protein</fullName>
    </submittedName>
</protein>
<dbReference type="EMBL" id="JAHUTJ010010032">
    <property type="protein sequence ID" value="MED6268191.1"/>
    <property type="molecule type" value="Genomic_DNA"/>
</dbReference>